<dbReference type="AlphaFoldDB" id="A0A9P4PI62"/>
<keyword evidence="3" id="KW-1185">Reference proteome</keyword>
<sequence length="410" mass="46349">MEAGPQDKSPAMAALETAKNELKKNHPDQSTVIEAFYSDLTILPDHDIVLMKGSSSSTSALVGLTTLGTYEVKTKNLLLVHVKGKTKEVLATDSGDLTVSSDKGTVNFYHRSITKRDEHRLIYKMSHADVFTLREHYTCHPAFGALLEQLETAGSDVIPKALHFVCRALMAHSEDEEPHPKLAQDIHRLYGHVKHHYIEDAQDAKKQAKTGKGKSDKKTEQQGVINAYAWIPHSGKIAKHRSTSKATMSVEVDAVDGQVKSIYLARVLVPRPIAEDAVYEGMNRHDTLCVQVYTDCAYEPRYEELLPMEGQTYRDWQEYLITTGDPIFWGEYEQYTFVAPAIANSGIAIKGNETGEWSLFRNIHELRQQKVKSLERDLFLSEAFTITNLEQACKVWELGDLMLFRYRKVY</sequence>
<evidence type="ECO:0000313" key="2">
    <source>
        <dbReference type="EMBL" id="KAF2444387.1"/>
    </source>
</evidence>
<gene>
    <name evidence="2" type="ORF">P171DRAFT_444582</name>
</gene>
<proteinExistence type="predicted"/>
<accession>A0A9P4PI62</accession>
<feature type="region of interest" description="Disordered" evidence="1">
    <location>
        <begin position="201"/>
        <end position="220"/>
    </location>
</feature>
<protein>
    <submittedName>
        <fullName evidence="2">Uncharacterized protein</fullName>
    </submittedName>
</protein>
<evidence type="ECO:0000313" key="3">
    <source>
        <dbReference type="Proteomes" id="UP000799764"/>
    </source>
</evidence>
<organism evidence="2 3">
    <name type="scientific">Karstenula rhodostoma CBS 690.94</name>
    <dbReference type="NCBI Taxonomy" id="1392251"/>
    <lineage>
        <taxon>Eukaryota</taxon>
        <taxon>Fungi</taxon>
        <taxon>Dikarya</taxon>
        <taxon>Ascomycota</taxon>
        <taxon>Pezizomycotina</taxon>
        <taxon>Dothideomycetes</taxon>
        <taxon>Pleosporomycetidae</taxon>
        <taxon>Pleosporales</taxon>
        <taxon>Massarineae</taxon>
        <taxon>Didymosphaeriaceae</taxon>
        <taxon>Karstenula</taxon>
    </lineage>
</organism>
<reference evidence="2" key="1">
    <citation type="journal article" date="2020" name="Stud. Mycol.">
        <title>101 Dothideomycetes genomes: a test case for predicting lifestyles and emergence of pathogens.</title>
        <authorList>
            <person name="Haridas S."/>
            <person name="Albert R."/>
            <person name="Binder M."/>
            <person name="Bloem J."/>
            <person name="Labutti K."/>
            <person name="Salamov A."/>
            <person name="Andreopoulos B."/>
            <person name="Baker S."/>
            <person name="Barry K."/>
            <person name="Bills G."/>
            <person name="Bluhm B."/>
            <person name="Cannon C."/>
            <person name="Castanera R."/>
            <person name="Culley D."/>
            <person name="Daum C."/>
            <person name="Ezra D."/>
            <person name="Gonzalez J."/>
            <person name="Henrissat B."/>
            <person name="Kuo A."/>
            <person name="Liang C."/>
            <person name="Lipzen A."/>
            <person name="Lutzoni F."/>
            <person name="Magnuson J."/>
            <person name="Mondo S."/>
            <person name="Nolan M."/>
            <person name="Ohm R."/>
            <person name="Pangilinan J."/>
            <person name="Park H.-J."/>
            <person name="Ramirez L."/>
            <person name="Alfaro M."/>
            <person name="Sun H."/>
            <person name="Tritt A."/>
            <person name="Yoshinaga Y."/>
            <person name="Zwiers L.-H."/>
            <person name="Turgeon B."/>
            <person name="Goodwin S."/>
            <person name="Spatafora J."/>
            <person name="Crous P."/>
            <person name="Grigoriev I."/>
        </authorList>
    </citation>
    <scope>NUCLEOTIDE SEQUENCE</scope>
    <source>
        <strain evidence="2">CBS 690.94</strain>
    </source>
</reference>
<dbReference type="Proteomes" id="UP000799764">
    <property type="component" value="Unassembled WGS sequence"/>
</dbReference>
<comment type="caution">
    <text evidence="2">The sequence shown here is derived from an EMBL/GenBank/DDBJ whole genome shotgun (WGS) entry which is preliminary data.</text>
</comment>
<name>A0A9P4PI62_9PLEO</name>
<evidence type="ECO:0000256" key="1">
    <source>
        <dbReference type="SAM" id="MobiDB-lite"/>
    </source>
</evidence>
<dbReference type="EMBL" id="MU001501">
    <property type="protein sequence ID" value="KAF2444387.1"/>
    <property type="molecule type" value="Genomic_DNA"/>
</dbReference>